<proteinExistence type="predicted"/>
<dbReference type="Proteomes" id="UP000236319">
    <property type="component" value="Unassembled WGS sequence"/>
</dbReference>
<dbReference type="VEuPathDB" id="PiroplasmaDB:BOVATA_022170"/>
<protein>
    <submittedName>
        <fullName evidence="1">Urease accessory ureD, putative</fullName>
    </submittedName>
</protein>
<comment type="caution">
    <text evidence="1">The sequence shown here is derived from an EMBL/GenBank/DDBJ whole genome shotgun (WGS) entry which is preliminary data.</text>
</comment>
<reference evidence="1 2" key="1">
    <citation type="journal article" date="2017" name="BMC Genomics">
        <title>Whole-genome assembly of Babesia ovata and comparative genomics between closely related pathogens.</title>
        <authorList>
            <person name="Yamagishi J."/>
            <person name="Asada M."/>
            <person name="Hakimi H."/>
            <person name="Tanaka T.Q."/>
            <person name="Sugimoto C."/>
            <person name="Kawazu S."/>
        </authorList>
    </citation>
    <scope>NUCLEOTIDE SEQUENCE [LARGE SCALE GENOMIC DNA]</scope>
    <source>
        <strain evidence="1 2">Miyake</strain>
    </source>
</reference>
<keyword evidence="2" id="KW-1185">Reference proteome</keyword>
<dbReference type="RefSeq" id="XP_028866967.1">
    <property type="nucleotide sequence ID" value="XM_029011134.1"/>
</dbReference>
<name>A0A2H6KCM1_9APIC</name>
<gene>
    <name evidence="1" type="ORF">BOVATA_022170</name>
</gene>
<organism evidence="1 2">
    <name type="scientific">Babesia ovata</name>
    <dbReference type="NCBI Taxonomy" id="189622"/>
    <lineage>
        <taxon>Eukaryota</taxon>
        <taxon>Sar</taxon>
        <taxon>Alveolata</taxon>
        <taxon>Apicomplexa</taxon>
        <taxon>Aconoidasida</taxon>
        <taxon>Piroplasmida</taxon>
        <taxon>Babesiidae</taxon>
        <taxon>Babesia</taxon>
    </lineage>
</organism>
<dbReference type="GeneID" id="39874494"/>
<evidence type="ECO:0000313" key="1">
    <source>
        <dbReference type="EMBL" id="GBE60724.1"/>
    </source>
</evidence>
<dbReference type="EMBL" id="BDSA01000002">
    <property type="protein sequence ID" value="GBE60724.1"/>
    <property type="molecule type" value="Genomic_DNA"/>
</dbReference>
<dbReference type="OrthoDB" id="336729at2759"/>
<dbReference type="AlphaFoldDB" id="A0A2H6KCM1"/>
<evidence type="ECO:0000313" key="2">
    <source>
        <dbReference type="Proteomes" id="UP000236319"/>
    </source>
</evidence>
<sequence length="305" mass="33756">MGSWYQKIRVTHLDVPEERAKFRAFAGTVEEVVHSKTDDTILAWKGKNVIGITANSNMAVGEIIDNHAISRIVVLPENSKIATQYIVNNTLRLCRTIICENMHLRTVENEAVVIIAGSMGSAVPYLQWLLIKGIRIILYLPPTENGDDEKYVEEHDYKHGLFNHPQFKPVSANGALNTVGETLHAVIIRRKPVGVISEDVLTLTNGMGASAVTVLPDAIKEFKAAEVHVSRQTLLAAGIGCRIVWHQALEQVDPCEAKCLFDKSGSLEFFNFDATLESHGADGLVQHALLETVKRATHNTIYVER</sequence>
<accession>A0A2H6KCM1</accession>